<dbReference type="PANTHER" id="PTHR34478">
    <property type="entry name" value="PROTEIN LEMA"/>
    <property type="match status" value="1"/>
</dbReference>
<sequence length="199" mass="22010">MDVSTIVVLVLIGAFVFYLISVYNRLVALKNRFKNAFAQIEVQLKRRYDLIPNLVETAKAYLSHERETLEAVTQARNQALAGLNAARSAPGDPQAMAQLGGAENSLAGALGRLNMVMEAYPDLKASQNMMQLNEELTSTENKVAFARQAFNDSVMTYNTYKQSFPPVVLARHLGHREDAALLEFDDSEAIQAAPKVSFK</sequence>
<evidence type="ECO:0000256" key="3">
    <source>
        <dbReference type="ARBA" id="ARBA00022692"/>
    </source>
</evidence>
<proteinExistence type="inferred from homology"/>
<dbReference type="InterPro" id="IPR007156">
    <property type="entry name" value="MamQ_LemA"/>
</dbReference>
<evidence type="ECO:0000313" key="8">
    <source>
        <dbReference type="Proteomes" id="UP000273643"/>
    </source>
</evidence>
<dbReference type="Proteomes" id="UP000273643">
    <property type="component" value="Unassembled WGS sequence"/>
</dbReference>
<dbReference type="Pfam" id="PF04011">
    <property type="entry name" value="LemA"/>
    <property type="match status" value="1"/>
</dbReference>
<dbReference type="Gene3D" id="1.20.1440.20">
    <property type="entry name" value="LemA-like domain"/>
    <property type="match status" value="1"/>
</dbReference>
<protein>
    <submittedName>
        <fullName evidence="7">LemA protein</fullName>
    </submittedName>
</protein>
<evidence type="ECO:0000256" key="2">
    <source>
        <dbReference type="ARBA" id="ARBA00008854"/>
    </source>
</evidence>
<comment type="similarity">
    <text evidence="2">Belongs to the LemA family.</text>
</comment>
<keyword evidence="3 6" id="KW-0812">Transmembrane</keyword>
<comment type="caution">
    <text evidence="7">The sequence shown here is derived from an EMBL/GenBank/DDBJ whole genome shotgun (WGS) entry which is preliminary data.</text>
</comment>
<dbReference type="AlphaFoldDB" id="A0A3N1NXE0"/>
<dbReference type="EMBL" id="RJUK01000001">
    <property type="protein sequence ID" value="ROQ20843.1"/>
    <property type="molecule type" value="Genomic_DNA"/>
</dbReference>
<dbReference type="OrthoDB" id="9804152at2"/>
<comment type="subcellular location">
    <subcellularLocation>
        <location evidence="1">Membrane</location>
        <topology evidence="1">Single-pass membrane protein</topology>
    </subcellularLocation>
</comment>
<name>A0A3N1NXE0_9GAMM</name>
<evidence type="ECO:0000256" key="4">
    <source>
        <dbReference type="ARBA" id="ARBA00022989"/>
    </source>
</evidence>
<evidence type="ECO:0000313" key="7">
    <source>
        <dbReference type="EMBL" id="ROQ20843.1"/>
    </source>
</evidence>
<organism evidence="7 8">
    <name type="scientific">Marinimicrobium koreense</name>
    <dbReference type="NCBI Taxonomy" id="306545"/>
    <lineage>
        <taxon>Bacteria</taxon>
        <taxon>Pseudomonadati</taxon>
        <taxon>Pseudomonadota</taxon>
        <taxon>Gammaproteobacteria</taxon>
        <taxon>Cellvibrionales</taxon>
        <taxon>Cellvibrionaceae</taxon>
        <taxon>Marinimicrobium</taxon>
    </lineage>
</organism>
<evidence type="ECO:0000256" key="5">
    <source>
        <dbReference type="ARBA" id="ARBA00023136"/>
    </source>
</evidence>
<evidence type="ECO:0000256" key="6">
    <source>
        <dbReference type="SAM" id="Phobius"/>
    </source>
</evidence>
<dbReference type="GO" id="GO:0016020">
    <property type="term" value="C:membrane"/>
    <property type="evidence" value="ECO:0007669"/>
    <property type="project" value="UniProtKB-SubCell"/>
</dbReference>
<keyword evidence="8" id="KW-1185">Reference proteome</keyword>
<accession>A0A3N1NXE0</accession>
<keyword evidence="5 6" id="KW-0472">Membrane</keyword>
<dbReference type="PANTHER" id="PTHR34478:SF1">
    <property type="entry name" value="PROTEIN LEMA"/>
    <property type="match status" value="1"/>
</dbReference>
<feature type="transmembrane region" description="Helical" evidence="6">
    <location>
        <begin position="6"/>
        <end position="24"/>
    </location>
</feature>
<dbReference type="RefSeq" id="WP_123637932.1">
    <property type="nucleotide sequence ID" value="NZ_RJUK01000001.1"/>
</dbReference>
<dbReference type="InterPro" id="IPR023353">
    <property type="entry name" value="LemA-like_dom_sf"/>
</dbReference>
<dbReference type="SUPFAM" id="SSF140478">
    <property type="entry name" value="LemA-like"/>
    <property type="match status" value="1"/>
</dbReference>
<evidence type="ECO:0000256" key="1">
    <source>
        <dbReference type="ARBA" id="ARBA00004167"/>
    </source>
</evidence>
<gene>
    <name evidence="7" type="ORF">EDC38_1461</name>
</gene>
<reference evidence="7 8" key="1">
    <citation type="submission" date="2018-11" db="EMBL/GenBank/DDBJ databases">
        <title>Genomic Encyclopedia of Type Strains, Phase IV (KMG-IV): sequencing the most valuable type-strain genomes for metagenomic binning, comparative biology and taxonomic classification.</title>
        <authorList>
            <person name="Goeker M."/>
        </authorList>
    </citation>
    <scope>NUCLEOTIDE SEQUENCE [LARGE SCALE GENOMIC DNA]</scope>
    <source>
        <strain evidence="7 8">DSM 16974</strain>
    </source>
</reference>
<keyword evidence="4 6" id="KW-1133">Transmembrane helix</keyword>